<protein>
    <submittedName>
        <fullName evidence="1">Uncharacterized protein</fullName>
    </submittedName>
</protein>
<gene>
    <name evidence="1" type="ORF">WN51_14462</name>
</gene>
<dbReference type="AlphaFoldDB" id="A0A0M8ZZS1"/>
<proteinExistence type="predicted"/>
<dbReference type="Proteomes" id="UP000053105">
    <property type="component" value="Unassembled WGS sequence"/>
</dbReference>
<accession>A0A0M8ZZS1</accession>
<name>A0A0M8ZZS1_9HYME</name>
<reference evidence="1 2" key="1">
    <citation type="submission" date="2015-07" db="EMBL/GenBank/DDBJ databases">
        <title>The genome of Melipona quadrifasciata.</title>
        <authorList>
            <person name="Pan H."/>
            <person name="Kapheim K."/>
        </authorList>
    </citation>
    <scope>NUCLEOTIDE SEQUENCE [LARGE SCALE GENOMIC DNA]</scope>
    <source>
        <strain evidence="1">0111107301</strain>
        <tissue evidence="1">Whole body</tissue>
    </source>
</reference>
<organism evidence="1 2">
    <name type="scientific">Melipona quadrifasciata</name>
    <dbReference type="NCBI Taxonomy" id="166423"/>
    <lineage>
        <taxon>Eukaryota</taxon>
        <taxon>Metazoa</taxon>
        <taxon>Ecdysozoa</taxon>
        <taxon>Arthropoda</taxon>
        <taxon>Hexapoda</taxon>
        <taxon>Insecta</taxon>
        <taxon>Pterygota</taxon>
        <taxon>Neoptera</taxon>
        <taxon>Endopterygota</taxon>
        <taxon>Hymenoptera</taxon>
        <taxon>Apocrita</taxon>
        <taxon>Aculeata</taxon>
        <taxon>Apoidea</taxon>
        <taxon>Anthophila</taxon>
        <taxon>Apidae</taxon>
        <taxon>Melipona</taxon>
    </lineage>
</organism>
<dbReference type="EMBL" id="KQ435798">
    <property type="protein sequence ID" value="KOX73416.1"/>
    <property type="molecule type" value="Genomic_DNA"/>
</dbReference>
<evidence type="ECO:0000313" key="2">
    <source>
        <dbReference type="Proteomes" id="UP000053105"/>
    </source>
</evidence>
<keyword evidence="2" id="KW-1185">Reference proteome</keyword>
<evidence type="ECO:0000313" key="1">
    <source>
        <dbReference type="EMBL" id="KOX73416.1"/>
    </source>
</evidence>
<sequence length="59" mass="7380">MILTVYRRLTIRRKRNNFETTEERKLPCTFQKEKNQNRIEKLERVIVRTHGWMLRMDAM</sequence>